<comment type="caution">
    <text evidence="2">The sequence shown here is derived from an EMBL/GenBank/DDBJ whole genome shotgun (WGS) entry which is preliminary data.</text>
</comment>
<proteinExistence type="predicted"/>
<evidence type="ECO:0000313" key="3">
    <source>
        <dbReference type="Proteomes" id="UP000075225"/>
    </source>
</evidence>
<gene>
    <name evidence="2" type="ORF">TGPRC2_319650D</name>
</gene>
<sequence length="48" mass="5483">MLRLCEAACYAVADEVRSCLRRSFCLRQEEKRDRETPQAPVNLSPPSS</sequence>
<accession>A0A151HBY7</accession>
<dbReference type="Proteomes" id="UP000075225">
    <property type="component" value="Unassembled WGS sequence"/>
</dbReference>
<evidence type="ECO:0000313" key="2">
    <source>
        <dbReference type="EMBL" id="KYK66851.1"/>
    </source>
</evidence>
<dbReference type="AlphaFoldDB" id="A0A151HBY7"/>
<feature type="region of interest" description="Disordered" evidence="1">
    <location>
        <begin position="29"/>
        <end position="48"/>
    </location>
</feature>
<organism evidence="2 3">
    <name type="scientific">Toxoplasma gondii TgCatPRC2</name>
    <dbReference type="NCBI Taxonomy" id="1130821"/>
    <lineage>
        <taxon>Eukaryota</taxon>
        <taxon>Sar</taxon>
        <taxon>Alveolata</taxon>
        <taxon>Apicomplexa</taxon>
        <taxon>Conoidasida</taxon>
        <taxon>Coccidia</taxon>
        <taxon>Eucoccidiorida</taxon>
        <taxon>Eimeriorina</taxon>
        <taxon>Sarcocystidae</taxon>
        <taxon>Toxoplasma</taxon>
    </lineage>
</organism>
<protein>
    <submittedName>
        <fullName evidence="2">3' exoribonuclease family, domain 1 domain-containing protein</fullName>
    </submittedName>
</protein>
<name>A0A151HBY7_TOXGO</name>
<dbReference type="EMBL" id="AHZP02001586">
    <property type="protein sequence ID" value="KYK66851.1"/>
    <property type="molecule type" value="Genomic_DNA"/>
</dbReference>
<dbReference type="VEuPathDB" id="ToxoDB:TGPRC2_319650D"/>
<feature type="compositionally biased region" description="Polar residues" evidence="1">
    <location>
        <begin position="39"/>
        <end position="48"/>
    </location>
</feature>
<reference evidence="3" key="1">
    <citation type="submission" date="2016-03" db="EMBL/GenBank/DDBJ databases">
        <authorList>
            <person name="Sibley D."/>
            <person name="Venepally P."/>
            <person name="Karamycheva S."/>
            <person name="Hadjithomas M."/>
            <person name="Khan A."/>
            <person name="Brunk B."/>
            <person name="Roos D."/>
            <person name="Caler E."/>
            <person name="Lorenzi H."/>
        </authorList>
    </citation>
    <scope>NUCLEOTIDE SEQUENCE [LARGE SCALE GENOMIC DNA]</scope>
    <source>
        <strain evidence="3">TgCatPRC2</strain>
    </source>
</reference>
<evidence type="ECO:0000256" key="1">
    <source>
        <dbReference type="SAM" id="MobiDB-lite"/>
    </source>
</evidence>